<dbReference type="OrthoDB" id="9762169at2"/>
<dbReference type="STRING" id="1960309.SAMN03159343_1257"/>
<dbReference type="InterPro" id="IPR001638">
    <property type="entry name" value="Solute-binding_3/MltF_N"/>
</dbReference>
<evidence type="ECO:0000313" key="6">
    <source>
        <dbReference type="Proteomes" id="UP000198981"/>
    </source>
</evidence>
<evidence type="ECO:0000256" key="3">
    <source>
        <dbReference type="SAM" id="SignalP"/>
    </source>
</evidence>
<name>A0A1G4XQV5_9ACTN</name>
<dbReference type="PANTHER" id="PTHR35936:SF17">
    <property type="entry name" value="ARGININE-BINDING EXTRACELLULAR PROTEIN ARTP"/>
    <property type="match status" value="1"/>
</dbReference>
<dbReference type="SUPFAM" id="SSF53850">
    <property type="entry name" value="Periplasmic binding protein-like II"/>
    <property type="match status" value="1"/>
</dbReference>
<keyword evidence="1 3" id="KW-0732">Signal</keyword>
<sequence length="329" mass="34317">MTSRRFHVERVRLSRLVAAFPLAAVLLLTSCTSSAEIEQEARSSDVPSSALVVDTSPEQADRVRTDEDPDAAALVPTDIAEDGVLRVGVNGAGDPPLGFLADDNGTVVGSEVDIAQLVADGLGLELEVVNTTWESWPLGVQSGDLEAVFSNVGVNAERLQLFDFATYRQGIMAFVAAPDSGLDIADAAGISGLSVGVGSGTNQERILLDWNAQLEAEGKAPATLEYYVSAADALLAIQSGRLDTYLGPNPNAVYQESVGDVEVVGTVNAGWPNTTYVAATTLKGNGLAAAIQASLQHAFDDGTYAETLERWGLGDEAVDAPELNPAVAS</sequence>
<dbReference type="PANTHER" id="PTHR35936">
    <property type="entry name" value="MEMBRANE-BOUND LYTIC MUREIN TRANSGLYCOSYLASE F"/>
    <property type="match status" value="1"/>
</dbReference>
<feature type="domain" description="Solute-binding protein family 3/N-terminal" evidence="4">
    <location>
        <begin position="84"/>
        <end position="315"/>
    </location>
</feature>
<evidence type="ECO:0000256" key="1">
    <source>
        <dbReference type="ARBA" id="ARBA00022729"/>
    </source>
</evidence>
<keyword evidence="6" id="KW-1185">Reference proteome</keyword>
<protein>
    <submittedName>
        <fullName evidence="5">Amino acid ABC transporter substrate-binding protein, PAAT family (TC 3.A.1.3.-)</fullName>
    </submittedName>
</protein>
<dbReference type="AlphaFoldDB" id="A0A1G4XQV5"/>
<dbReference type="PROSITE" id="PS51257">
    <property type="entry name" value="PROKAR_LIPOPROTEIN"/>
    <property type="match status" value="1"/>
</dbReference>
<accession>A0A1G4XQV5</accession>
<dbReference type="Proteomes" id="UP000198981">
    <property type="component" value="Unassembled WGS sequence"/>
</dbReference>
<evidence type="ECO:0000256" key="2">
    <source>
        <dbReference type="SAM" id="MobiDB-lite"/>
    </source>
</evidence>
<evidence type="ECO:0000259" key="4">
    <source>
        <dbReference type="SMART" id="SM00062"/>
    </source>
</evidence>
<proteinExistence type="predicted"/>
<feature type="chain" id="PRO_5011769173" evidence="3">
    <location>
        <begin position="36"/>
        <end position="329"/>
    </location>
</feature>
<feature type="signal peptide" evidence="3">
    <location>
        <begin position="1"/>
        <end position="35"/>
    </location>
</feature>
<dbReference type="EMBL" id="FMUH01000002">
    <property type="protein sequence ID" value="SCX43571.1"/>
    <property type="molecule type" value="Genomic_DNA"/>
</dbReference>
<dbReference type="Pfam" id="PF00497">
    <property type="entry name" value="SBP_bac_3"/>
    <property type="match status" value="1"/>
</dbReference>
<evidence type="ECO:0000313" key="5">
    <source>
        <dbReference type="EMBL" id="SCX43571.1"/>
    </source>
</evidence>
<reference evidence="6" key="1">
    <citation type="submission" date="2016-10" db="EMBL/GenBank/DDBJ databases">
        <authorList>
            <person name="Varghese N."/>
            <person name="Submissions S."/>
        </authorList>
    </citation>
    <scope>NUCLEOTIDE SEQUENCE [LARGE SCALE GENOMIC DNA]</scope>
    <source>
        <strain evidence="6">DSM 45722</strain>
    </source>
</reference>
<dbReference type="SMART" id="SM00062">
    <property type="entry name" value="PBPb"/>
    <property type="match status" value="1"/>
</dbReference>
<dbReference type="CDD" id="cd01004">
    <property type="entry name" value="PBP2_MidA_like"/>
    <property type="match status" value="1"/>
</dbReference>
<organism evidence="5 6">
    <name type="scientific">Klenkia marina</name>
    <dbReference type="NCBI Taxonomy" id="1960309"/>
    <lineage>
        <taxon>Bacteria</taxon>
        <taxon>Bacillati</taxon>
        <taxon>Actinomycetota</taxon>
        <taxon>Actinomycetes</taxon>
        <taxon>Geodermatophilales</taxon>
        <taxon>Geodermatophilaceae</taxon>
        <taxon>Klenkia</taxon>
    </lineage>
</organism>
<feature type="region of interest" description="Disordered" evidence="2">
    <location>
        <begin position="39"/>
        <end position="67"/>
    </location>
</feature>
<dbReference type="Gene3D" id="3.40.190.10">
    <property type="entry name" value="Periplasmic binding protein-like II"/>
    <property type="match status" value="2"/>
</dbReference>
<gene>
    <name evidence="5" type="ORF">SAMN03159343_1257</name>
</gene>